<dbReference type="Gene3D" id="3.30.450.410">
    <property type="match status" value="1"/>
</dbReference>
<name>A0A167JV70_9GAMM</name>
<dbReference type="GO" id="GO:0018836">
    <property type="term" value="F:alkylmercury lyase activity"/>
    <property type="evidence" value="ECO:0007669"/>
    <property type="project" value="InterPro"/>
</dbReference>
<dbReference type="RefSeq" id="WP_231101525.1">
    <property type="nucleotide sequence ID" value="NZ_AUXX01000045.1"/>
</dbReference>
<accession>A0A167JV70</accession>
<dbReference type="EMBL" id="AUXX01000045">
    <property type="protein sequence ID" value="KZN61721.1"/>
    <property type="molecule type" value="Genomic_DNA"/>
</dbReference>
<comment type="caution">
    <text evidence="1">The sequence shown here is derived from an EMBL/GenBank/DDBJ whole genome shotgun (WGS) entry which is preliminary data.</text>
</comment>
<gene>
    <name evidence="1" type="ORF">N478_06550</name>
</gene>
<reference evidence="1 2" key="1">
    <citation type="submission" date="2013-07" db="EMBL/GenBank/DDBJ databases">
        <title>Comparative Genomic and Metabolomic Analysis of Twelve Strains of Pseudoalteromonas luteoviolacea.</title>
        <authorList>
            <person name="Vynne N.G."/>
            <person name="Mansson M."/>
            <person name="Gram L."/>
        </authorList>
    </citation>
    <scope>NUCLEOTIDE SEQUENCE [LARGE SCALE GENOMIC DNA]</scope>
    <source>
        <strain evidence="1 2">S4060-1</strain>
    </source>
</reference>
<evidence type="ECO:0000313" key="1">
    <source>
        <dbReference type="EMBL" id="KZN61721.1"/>
    </source>
</evidence>
<proteinExistence type="predicted"/>
<evidence type="ECO:0000313" key="2">
    <source>
        <dbReference type="Proteomes" id="UP000076661"/>
    </source>
</evidence>
<evidence type="ECO:0008006" key="3">
    <source>
        <dbReference type="Google" id="ProtNLM"/>
    </source>
</evidence>
<dbReference type="InterPro" id="IPR053717">
    <property type="entry name" value="MerB_lyase_sf"/>
</dbReference>
<protein>
    <recommendedName>
        <fullName evidence="3">Alkylmercury lyase</fullName>
    </recommendedName>
</protein>
<dbReference type="Proteomes" id="UP000076661">
    <property type="component" value="Unassembled WGS sequence"/>
</dbReference>
<dbReference type="SUPFAM" id="SSF160387">
    <property type="entry name" value="NosL/MerB-like"/>
    <property type="match status" value="1"/>
</dbReference>
<dbReference type="Pfam" id="PF03243">
    <property type="entry name" value="MerB"/>
    <property type="match status" value="1"/>
</dbReference>
<organism evidence="1 2">
    <name type="scientific">Pseudoalteromonas luteoviolacea S4060-1</name>
    <dbReference type="NCBI Taxonomy" id="1365257"/>
    <lineage>
        <taxon>Bacteria</taxon>
        <taxon>Pseudomonadati</taxon>
        <taxon>Pseudomonadota</taxon>
        <taxon>Gammaproteobacteria</taxon>
        <taxon>Alteromonadales</taxon>
        <taxon>Pseudoalteromonadaceae</taxon>
        <taxon>Pseudoalteromonas</taxon>
    </lineage>
</organism>
<dbReference type="InterPro" id="IPR004927">
    <property type="entry name" value="MerB"/>
</dbReference>
<dbReference type="PATRIC" id="fig|1365257.3.peg.4626"/>
<sequence length="226" mass="25877">MLNNSRLHFSIMKSFVDTGTAPKVEQLAKDFSCSKEELIAALKALQDIHGVVLHPHSSEVWVMHPFSTAPTNFYIESGERSWWGNCAWCSLGAAFLLDRDLTIITTLGAQSQQVVIEVKNGQLSTTNLYVHFPIAMQAAWDNVIYTCSTMLLFDSQAQIDKWCQRHQINKGDVQPISNVWEFAKVWYGNHLNPEWEKWSIAEAKAIFERFNLTHDIWSLPCENKQF</sequence>
<dbReference type="AlphaFoldDB" id="A0A167JV70"/>